<keyword evidence="1" id="KW-0472">Membrane</keyword>
<feature type="transmembrane region" description="Helical" evidence="1">
    <location>
        <begin position="48"/>
        <end position="71"/>
    </location>
</feature>
<dbReference type="Proteomes" id="UP001600165">
    <property type="component" value="Unassembled WGS sequence"/>
</dbReference>
<gene>
    <name evidence="2" type="ORF">ACFVKH_15820</name>
</gene>
<keyword evidence="1" id="KW-0812">Transmembrane</keyword>
<keyword evidence="3" id="KW-1185">Reference proteome</keyword>
<dbReference type="EMBL" id="JBHZOL010000092">
    <property type="protein sequence ID" value="MFE4107756.1"/>
    <property type="molecule type" value="Genomic_DNA"/>
</dbReference>
<evidence type="ECO:0000313" key="3">
    <source>
        <dbReference type="Proteomes" id="UP001600165"/>
    </source>
</evidence>
<keyword evidence="1" id="KW-1133">Transmembrane helix</keyword>
<protein>
    <submittedName>
        <fullName evidence="2">DUF2232 domain-containing protein</fullName>
    </submittedName>
</protein>
<accession>A0ABW6IHR1</accession>
<dbReference type="InterPro" id="IPR018710">
    <property type="entry name" value="DUF2232"/>
</dbReference>
<proteinExistence type="predicted"/>
<sequence length="255" mass="28332">MSNLPNARQSSSKSNASDWEDDLGLDLPEAIANKSAKRSRPLPTNGPVAMVETAFLASTASLIWLVNYYFPPGPLLRIFFPLPTALVYLRWGHRAAWMSALVSGLLLAVLMGPPRSVLFVMPYAALGVQLGFMWVRNAAWYSTIFIGALIGTLGFFFRVWLLSIMLGEDLWVYLTTQITQLLDWGLNRLVDFGLIGLGTVGQPDLGMIQLLATLMVLISSILYLFTVHLAAWFLFERLGIAMPEPPDWVQVLLDD</sequence>
<dbReference type="PANTHER" id="PTHR37185:SF3">
    <property type="entry name" value="MEMBRANE PROTEIN"/>
    <property type="match status" value="1"/>
</dbReference>
<comment type="caution">
    <text evidence="2">The sequence shown here is derived from an EMBL/GenBank/DDBJ whole genome shotgun (WGS) entry which is preliminary data.</text>
</comment>
<dbReference type="Pfam" id="PF09991">
    <property type="entry name" value="DUF2232"/>
    <property type="match status" value="1"/>
</dbReference>
<reference evidence="2 3" key="1">
    <citation type="submission" date="2024-10" db="EMBL/GenBank/DDBJ databases">
        <authorList>
            <person name="Ratan Roy A."/>
            <person name="Morales Sandoval P.H."/>
            <person name="De Los Santos Villalobos S."/>
            <person name="Chakraborty S."/>
            <person name="Mukherjee J."/>
        </authorList>
    </citation>
    <scope>NUCLEOTIDE SEQUENCE [LARGE SCALE GENOMIC DNA]</scope>
    <source>
        <strain evidence="2 3">S1</strain>
    </source>
</reference>
<name>A0ABW6IHR1_9CYAN</name>
<dbReference type="RefSeq" id="WP_377966781.1">
    <property type="nucleotide sequence ID" value="NZ_JBHZOL010000092.1"/>
</dbReference>
<dbReference type="PANTHER" id="PTHR37185">
    <property type="entry name" value="MEMBRANE PROTEIN"/>
    <property type="match status" value="1"/>
</dbReference>
<feature type="transmembrane region" description="Helical" evidence="1">
    <location>
        <begin position="91"/>
        <end position="110"/>
    </location>
</feature>
<organism evidence="2 3">
    <name type="scientific">Almyronema epifaneia S1</name>
    <dbReference type="NCBI Taxonomy" id="2991925"/>
    <lineage>
        <taxon>Bacteria</taxon>
        <taxon>Bacillati</taxon>
        <taxon>Cyanobacteriota</taxon>
        <taxon>Cyanophyceae</taxon>
        <taxon>Nodosilineales</taxon>
        <taxon>Nodosilineaceae</taxon>
        <taxon>Almyronema</taxon>
        <taxon>Almyronema epifaneia</taxon>
    </lineage>
</organism>
<feature type="transmembrane region" description="Helical" evidence="1">
    <location>
        <begin position="210"/>
        <end position="235"/>
    </location>
</feature>
<evidence type="ECO:0000256" key="1">
    <source>
        <dbReference type="SAM" id="Phobius"/>
    </source>
</evidence>
<evidence type="ECO:0000313" key="2">
    <source>
        <dbReference type="EMBL" id="MFE4107756.1"/>
    </source>
</evidence>
<feature type="transmembrane region" description="Helical" evidence="1">
    <location>
        <begin position="140"/>
        <end position="161"/>
    </location>
</feature>